<dbReference type="RefSeq" id="WP_187570080.1">
    <property type="nucleotide sequence ID" value="NZ_CP060711.1"/>
</dbReference>
<dbReference type="Proteomes" id="UP000515977">
    <property type="component" value="Chromosome"/>
</dbReference>
<feature type="transmembrane region" description="Helical" evidence="1">
    <location>
        <begin position="444"/>
        <end position="466"/>
    </location>
</feature>
<evidence type="ECO:0000256" key="1">
    <source>
        <dbReference type="SAM" id="Phobius"/>
    </source>
</evidence>
<dbReference type="Gene3D" id="2.180.10.10">
    <property type="entry name" value="RHS repeat-associated core"/>
    <property type="match status" value="1"/>
</dbReference>
<dbReference type="AlphaFoldDB" id="A0A7G9QSI9"/>
<keyword evidence="1" id="KW-0472">Membrane</keyword>
<accession>A0A7G9QSI9</accession>
<dbReference type="Pfam" id="PF01476">
    <property type="entry name" value="LysM"/>
    <property type="match status" value="1"/>
</dbReference>
<protein>
    <submittedName>
        <fullName evidence="3">LysM peptidoglycan-binding domain-containing protein</fullName>
    </submittedName>
</protein>
<evidence type="ECO:0000313" key="4">
    <source>
        <dbReference type="Proteomes" id="UP000515977"/>
    </source>
</evidence>
<feature type="domain" description="LysM" evidence="2">
    <location>
        <begin position="326"/>
        <end position="372"/>
    </location>
</feature>
<keyword evidence="1" id="KW-1133">Transmembrane helix</keyword>
<evidence type="ECO:0000313" key="3">
    <source>
        <dbReference type="EMBL" id="QNN46314.1"/>
    </source>
</evidence>
<organism evidence="3 4">
    <name type="scientific">Thermomonas brevis</name>
    <dbReference type="NCBI Taxonomy" id="215691"/>
    <lineage>
        <taxon>Bacteria</taxon>
        <taxon>Pseudomonadati</taxon>
        <taxon>Pseudomonadota</taxon>
        <taxon>Gammaproteobacteria</taxon>
        <taxon>Lysobacterales</taxon>
        <taxon>Lysobacteraceae</taxon>
        <taxon>Thermomonas</taxon>
    </lineage>
</organism>
<dbReference type="InterPro" id="IPR018392">
    <property type="entry name" value="LysM"/>
</dbReference>
<evidence type="ECO:0000259" key="2">
    <source>
        <dbReference type="SMART" id="SM00257"/>
    </source>
</evidence>
<name>A0A7G9QSI9_9GAMM</name>
<keyword evidence="1" id="KW-0812">Transmembrane</keyword>
<keyword evidence="4" id="KW-1185">Reference proteome</keyword>
<dbReference type="CDD" id="cd00118">
    <property type="entry name" value="LysM"/>
    <property type="match status" value="1"/>
</dbReference>
<dbReference type="KEGG" id="tbv:H9L17_14265"/>
<feature type="transmembrane region" description="Helical" evidence="1">
    <location>
        <begin position="508"/>
        <end position="527"/>
    </location>
</feature>
<reference evidence="3 4" key="1">
    <citation type="submission" date="2020-08" db="EMBL/GenBank/DDBJ databases">
        <title>Genome sequence of Thermomonas brevis KACC 16975T.</title>
        <authorList>
            <person name="Hyun D.-W."/>
            <person name="Bae J.-W."/>
        </authorList>
    </citation>
    <scope>NUCLEOTIDE SEQUENCE [LARGE SCALE GENOMIC DNA]</scope>
    <source>
        <strain evidence="3 4">KACC 16975</strain>
    </source>
</reference>
<proteinExistence type="predicted"/>
<sequence length="1139" mass="119355">MQTLWFSYDAENRVQVVNGALVNGQIVVAGKQANSDVESYALHYDAAGHAVSRTTVTSWGATQVAQSTYTLRGQLELEYAAVNVGQTTGVVAKHTYDAAGRETELTEYFAPGTIRSYLVGNPKMGEQTEYEVDVSGWRSHQTKTTYDVDGRVLQVSELGRTGQTWFRGAPDPALTALSTVYYSTASGGSGYNSAGMLVTYRYQTGSGTYTHTYTTEYAKRETYLEKTVTGTSTDPNYKRTVTASIYDQMGRRVKITQSTPGQSVPTQVRSFSFDASGGILTRRDNGSPQHYVYVNGQQMATLGEDGKIDAASQLTAFDSSQMGTEPAMVLEGDTLQSIAQRVYGNGSLWYVLAAANAVTDAELVVGSTLKVPSVKTTANDATTFKPFDPNAIQGSTTPSLPYITPPPKSHCGALAKIVMVVVAIVVTIYTAGALTSAVMAANGAVVTGGAMATGAAALSGSAIAVAGGTASLTALGGAVVGAVAGAAGAAASLAVGSAMGAATFSWRSVAAGAVTGAITGGIAARFGTIGAAANKGEWGKVAGLAVANAGANAAGQIVGGGSFSWRGVAANAVSSVVSAGINDRLSTLPENPFLGNGNMLDDFANHMVGGVVSLHARRAFGFDDAVDYGNIAADAFGNALASARVRRSQLRDAQKQLDAFQARMNAQMEERAQAALDRMALEAKGVAMVRDAQSIVADAARNGTAMGPASYNDIAEMAREYGYDQTADQIEADQSWQALDALASRTPANEREANVLAFLTHLSNREFGAYTRVGVGAPPLALDDSIQRAWAAEEWRPFHDALQSQLEHEDVILSMPQRQQAITNASIIGIDDASVDAAIAAGHTSSLDAVSYAIRSTGYELWNFASLGFLKRHDERLTNYANGELSQANFWTATVLDGVGSVASLYGSGRLLGYVGGRLGSGYLGNMMGGGAAGVSFDAIQQSTGMVTHWVTGGQAGQSGYSWKQTVVAGLTGVALGGVARYAETSRVLNTALRFQNPIILERAPVFSMNGLGAIKGFRSPVASVSEKYTVGLYNEIRGAAPGLDAHHVGQKALLKEMIPGYNPNTAPAMLVPKVGHTIRGPNGIVSRSTAGLLTPRAVLARDIGELRRVYPDIPNSQLRRLISMNKNSYPGAFEKVYP</sequence>
<dbReference type="EMBL" id="CP060711">
    <property type="protein sequence ID" value="QNN46314.1"/>
    <property type="molecule type" value="Genomic_DNA"/>
</dbReference>
<feature type="transmembrane region" description="Helical" evidence="1">
    <location>
        <begin position="413"/>
        <end position="432"/>
    </location>
</feature>
<gene>
    <name evidence="3" type="ORF">H9L17_14265</name>
</gene>
<dbReference type="SMART" id="SM00257">
    <property type="entry name" value="LysM"/>
    <property type="match status" value="1"/>
</dbReference>
<feature type="transmembrane region" description="Helical" evidence="1">
    <location>
        <begin position="472"/>
        <end position="496"/>
    </location>
</feature>